<sequence length="239" mass="25425">MSDTTFAGEVRGAFRRGDSAEVVRLCRTALAEARATEVEALYGLSRVAIRSGDLAAAADLATQSLQAALRAGDRSLEERPRHVLAAVARLSGDLAGARELYLASIRLNEELGRAETVLTERHNLAFCELRLGRLGAARELFAANRAEAERHGWTSFLPFAAIADACLASAEGDHARAARLIAAADAAFAARGQVPDPDDAAELDRARTDSAAALGEREFAEQYDSGRREVSHGPDGTPD</sequence>
<reference evidence="2 3" key="1">
    <citation type="submission" date="2021-01" db="EMBL/GenBank/DDBJ databases">
        <title>Whole genome shotgun sequence of Actinoplanes deccanensis NBRC 13994.</title>
        <authorList>
            <person name="Komaki H."/>
            <person name="Tamura T."/>
        </authorList>
    </citation>
    <scope>NUCLEOTIDE SEQUENCE [LARGE SCALE GENOMIC DNA]</scope>
    <source>
        <strain evidence="2 3">NBRC 13994</strain>
    </source>
</reference>
<dbReference type="Proteomes" id="UP000609879">
    <property type="component" value="Unassembled WGS sequence"/>
</dbReference>
<evidence type="ECO:0000313" key="3">
    <source>
        <dbReference type="Proteomes" id="UP000609879"/>
    </source>
</evidence>
<evidence type="ECO:0000256" key="1">
    <source>
        <dbReference type="SAM" id="MobiDB-lite"/>
    </source>
</evidence>
<name>A0ABQ3YBQ3_9ACTN</name>
<feature type="compositionally biased region" description="Basic and acidic residues" evidence="1">
    <location>
        <begin position="215"/>
        <end position="232"/>
    </location>
</feature>
<evidence type="ECO:0008006" key="4">
    <source>
        <dbReference type="Google" id="ProtNLM"/>
    </source>
</evidence>
<comment type="caution">
    <text evidence="2">The sequence shown here is derived from an EMBL/GenBank/DDBJ whole genome shotgun (WGS) entry which is preliminary data.</text>
</comment>
<feature type="region of interest" description="Disordered" evidence="1">
    <location>
        <begin position="214"/>
        <end position="239"/>
    </location>
</feature>
<gene>
    <name evidence="2" type="ORF">Ade02nite_59910</name>
</gene>
<dbReference type="EMBL" id="BOMI01000118">
    <property type="protein sequence ID" value="GID77350.1"/>
    <property type="molecule type" value="Genomic_DNA"/>
</dbReference>
<evidence type="ECO:0000313" key="2">
    <source>
        <dbReference type="EMBL" id="GID77350.1"/>
    </source>
</evidence>
<accession>A0ABQ3YBQ3</accession>
<dbReference type="Gene3D" id="1.25.40.10">
    <property type="entry name" value="Tetratricopeptide repeat domain"/>
    <property type="match status" value="1"/>
</dbReference>
<organism evidence="2 3">
    <name type="scientific">Paractinoplanes deccanensis</name>
    <dbReference type="NCBI Taxonomy" id="113561"/>
    <lineage>
        <taxon>Bacteria</taxon>
        <taxon>Bacillati</taxon>
        <taxon>Actinomycetota</taxon>
        <taxon>Actinomycetes</taxon>
        <taxon>Micromonosporales</taxon>
        <taxon>Micromonosporaceae</taxon>
        <taxon>Paractinoplanes</taxon>
    </lineage>
</organism>
<dbReference type="RefSeq" id="WP_203771235.1">
    <property type="nucleotide sequence ID" value="NZ_BAAABO010000002.1"/>
</dbReference>
<dbReference type="InterPro" id="IPR011990">
    <property type="entry name" value="TPR-like_helical_dom_sf"/>
</dbReference>
<dbReference type="SUPFAM" id="SSF48452">
    <property type="entry name" value="TPR-like"/>
    <property type="match status" value="1"/>
</dbReference>
<protein>
    <recommendedName>
        <fullName evidence="4">Tetratricopeptide repeat protein</fullName>
    </recommendedName>
</protein>
<proteinExistence type="predicted"/>
<keyword evidence="3" id="KW-1185">Reference proteome</keyword>